<dbReference type="SUPFAM" id="SSF48371">
    <property type="entry name" value="ARM repeat"/>
    <property type="match status" value="1"/>
</dbReference>
<evidence type="ECO:0000313" key="1">
    <source>
        <dbReference type="EMBL" id="PNX65907.1"/>
    </source>
</evidence>
<name>A0A2K3KHZ5_TRIPR</name>
<dbReference type="Gene3D" id="1.25.10.10">
    <property type="entry name" value="Leucine-rich Repeat Variant"/>
    <property type="match status" value="1"/>
</dbReference>
<protein>
    <submittedName>
        <fullName evidence="1">U-box domain-containing protein 7-like</fullName>
    </submittedName>
</protein>
<dbReference type="ExpressionAtlas" id="A0A2K3KHZ5">
    <property type="expression patterns" value="baseline"/>
</dbReference>
<proteinExistence type="predicted"/>
<reference evidence="1 2" key="2">
    <citation type="journal article" date="2017" name="Front. Plant Sci.">
        <title>Gene Classification and Mining of Molecular Markers Useful in Red Clover (Trifolium pratense) Breeding.</title>
        <authorList>
            <person name="Istvanek J."/>
            <person name="Dluhosova J."/>
            <person name="Dluhos P."/>
            <person name="Patkova L."/>
            <person name="Nedelnik J."/>
            <person name="Repkova J."/>
        </authorList>
    </citation>
    <scope>NUCLEOTIDE SEQUENCE [LARGE SCALE GENOMIC DNA]</scope>
    <source>
        <strain evidence="2">cv. Tatra</strain>
        <tissue evidence="1">Young leaves</tissue>
    </source>
</reference>
<sequence>EEILTELKQVVKELREEDSTKRRIAAARLRSLAKDDAEARGTLVMLGAISPLVGMLDSQD</sequence>
<dbReference type="InterPro" id="IPR016024">
    <property type="entry name" value="ARM-type_fold"/>
</dbReference>
<dbReference type="Proteomes" id="UP000236291">
    <property type="component" value="Unassembled WGS sequence"/>
</dbReference>
<reference evidence="1 2" key="1">
    <citation type="journal article" date="2014" name="Am. J. Bot.">
        <title>Genome assembly and annotation for red clover (Trifolium pratense; Fabaceae).</title>
        <authorList>
            <person name="Istvanek J."/>
            <person name="Jaros M."/>
            <person name="Krenek A."/>
            <person name="Repkova J."/>
        </authorList>
    </citation>
    <scope>NUCLEOTIDE SEQUENCE [LARGE SCALE GENOMIC DNA]</scope>
    <source>
        <strain evidence="2">cv. Tatra</strain>
        <tissue evidence="1">Young leaves</tissue>
    </source>
</reference>
<dbReference type="InterPro" id="IPR011989">
    <property type="entry name" value="ARM-like"/>
</dbReference>
<dbReference type="PANTHER" id="PTHR46700">
    <property type="entry name" value="ARM REPEAT SUPERFAMILY PROTEIN"/>
    <property type="match status" value="1"/>
</dbReference>
<dbReference type="EMBL" id="ASHM01186773">
    <property type="protein sequence ID" value="PNX65907.1"/>
    <property type="molecule type" value="Genomic_DNA"/>
</dbReference>
<dbReference type="AlphaFoldDB" id="A0A2K3KHZ5"/>
<gene>
    <name evidence="1" type="ORF">L195_g062830</name>
</gene>
<organism evidence="1 2">
    <name type="scientific">Trifolium pratense</name>
    <name type="common">Red clover</name>
    <dbReference type="NCBI Taxonomy" id="57577"/>
    <lineage>
        <taxon>Eukaryota</taxon>
        <taxon>Viridiplantae</taxon>
        <taxon>Streptophyta</taxon>
        <taxon>Embryophyta</taxon>
        <taxon>Tracheophyta</taxon>
        <taxon>Spermatophyta</taxon>
        <taxon>Magnoliopsida</taxon>
        <taxon>eudicotyledons</taxon>
        <taxon>Gunneridae</taxon>
        <taxon>Pentapetalae</taxon>
        <taxon>rosids</taxon>
        <taxon>fabids</taxon>
        <taxon>Fabales</taxon>
        <taxon>Fabaceae</taxon>
        <taxon>Papilionoideae</taxon>
        <taxon>50 kb inversion clade</taxon>
        <taxon>NPAAA clade</taxon>
        <taxon>Hologalegina</taxon>
        <taxon>IRL clade</taxon>
        <taxon>Trifolieae</taxon>
        <taxon>Trifolium</taxon>
    </lineage>
</organism>
<feature type="non-terminal residue" evidence="1">
    <location>
        <position position="1"/>
    </location>
</feature>
<accession>A0A2K3KHZ5</accession>
<evidence type="ECO:0000313" key="2">
    <source>
        <dbReference type="Proteomes" id="UP000236291"/>
    </source>
</evidence>
<feature type="non-terminal residue" evidence="1">
    <location>
        <position position="60"/>
    </location>
</feature>
<comment type="caution">
    <text evidence="1">The sequence shown here is derived from an EMBL/GenBank/DDBJ whole genome shotgun (WGS) entry which is preliminary data.</text>
</comment>
<dbReference type="PANTHER" id="PTHR46700:SF1">
    <property type="entry name" value="ARM REPEAT SUPERFAMILY PROTEIN"/>
    <property type="match status" value="1"/>
</dbReference>